<name>A0A7T7XJL3_9SPIR</name>
<evidence type="ECO:0000256" key="1">
    <source>
        <dbReference type="SAM" id="SignalP"/>
    </source>
</evidence>
<dbReference type="RefSeq" id="WP_215624768.1">
    <property type="nucleotide sequence ID" value="NZ_CP067089.2"/>
</dbReference>
<dbReference type="GO" id="GO:0016810">
    <property type="term" value="F:hydrolase activity, acting on carbon-nitrogen (but not peptide) bonds"/>
    <property type="evidence" value="ECO:0007669"/>
    <property type="project" value="InterPro"/>
</dbReference>
<dbReference type="PANTHER" id="PTHR43135:SF3">
    <property type="entry name" value="ALPHA-D-RIBOSE 1-METHYLPHOSPHONATE 5-TRIPHOSPHATE DIPHOSPHATASE"/>
    <property type="match status" value="1"/>
</dbReference>
<dbReference type="SUPFAM" id="SSF51338">
    <property type="entry name" value="Composite domain of metallo-dependent hydrolases"/>
    <property type="match status" value="1"/>
</dbReference>
<dbReference type="CDD" id="cd01299">
    <property type="entry name" value="Met_dep_hydrolase_A"/>
    <property type="match status" value="1"/>
</dbReference>
<keyword evidence="1" id="KW-0732">Signal</keyword>
<evidence type="ECO:0000313" key="3">
    <source>
        <dbReference type="EMBL" id="QQO07463.1"/>
    </source>
</evidence>
<dbReference type="AlphaFoldDB" id="A0A7T7XJL3"/>
<dbReference type="EMBL" id="CP067089">
    <property type="protein sequence ID" value="QQO07463.1"/>
    <property type="molecule type" value="Genomic_DNA"/>
</dbReference>
<dbReference type="KEGG" id="bhc:JFL75_10875"/>
<dbReference type="Gene3D" id="2.30.40.10">
    <property type="entry name" value="Urease, subunit C, domain 1"/>
    <property type="match status" value="1"/>
</dbReference>
<gene>
    <name evidence="3" type="ORF">JFL75_10875</name>
</gene>
<protein>
    <submittedName>
        <fullName evidence="3">Amidohydrolase family protein</fullName>
    </submittedName>
</protein>
<sequence length="453" mass="48452">MKSTFLRRAVCLVLLAVSSGWYLAAQNESSDGILFRNVLVFDGTGDSLSAPMDVLVRGNRIESISPAGASSPAGGNTTVIDGTGKVLMPGLIDAHWHSVMTGMTSLSMIISDIGYVYYKAGRSAENTLMRGFTTVRDMGGPTFGLKRAIDEGIILGPRIYPSGAMISQTAGHGDFRLPNDIPKSPGAPLSYPEQAGMVAIADGPDEVLLRVREQLRQGASQIKLMAGGGVASPYDPIDVTQFTPAELRAAVEAAENWGTYVAVHVYTPRAIEIALNAGVKSIEHGQLMDEKTAMLIAQHGAWISLQPFLDDEDANLHATASAQANKRMVSTGTDRAYELAKKFNLKIAFGTDTLFDAANDGTKQGTHLAKLTRWFTPAEVLRQATSTNAELMALSGPRNPYPGKLGVVEEGAYADLLLVNGNPLENIQLIADPVTNFLVIMKNGKIYKNTLAE</sequence>
<dbReference type="InterPro" id="IPR057744">
    <property type="entry name" value="OTAase-like"/>
</dbReference>
<dbReference type="Gene3D" id="3.20.20.140">
    <property type="entry name" value="Metal-dependent hydrolases"/>
    <property type="match status" value="1"/>
</dbReference>
<dbReference type="InterPro" id="IPR011059">
    <property type="entry name" value="Metal-dep_hydrolase_composite"/>
</dbReference>
<organism evidence="3 4">
    <name type="scientific">Breznakiella homolactica</name>
    <dbReference type="NCBI Taxonomy" id="2798577"/>
    <lineage>
        <taxon>Bacteria</taxon>
        <taxon>Pseudomonadati</taxon>
        <taxon>Spirochaetota</taxon>
        <taxon>Spirochaetia</taxon>
        <taxon>Spirochaetales</taxon>
        <taxon>Breznakiellaceae</taxon>
        <taxon>Breznakiella</taxon>
    </lineage>
</organism>
<feature type="signal peptide" evidence="1">
    <location>
        <begin position="1"/>
        <end position="24"/>
    </location>
</feature>
<proteinExistence type="predicted"/>
<dbReference type="PANTHER" id="PTHR43135">
    <property type="entry name" value="ALPHA-D-RIBOSE 1-METHYLPHOSPHONATE 5-TRIPHOSPHATE DIPHOSPHATASE"/>
    <property type="match status" value="1"/>
</dbReference>
<dbReference type="SUPFAM" id="SSF51556">
    <property type="entry name" value="Metallo-dependent hydrolases"/>
    <property type="match status" value="1"/>
</dbReference>
<keyword evidence="4" id="KW-1185">Reference proteome</keyword>
<dbReference type="InterPro" id="IPR032466">
    <property type="entry name" value="Metal_Hydrolase"/>
</dbReference>
<feature type="chain" id="PRO_5030621762" evidence="1">
    <location>
        <begin position="25"/>
        <end position="453"/>
    </location>
</feature>
<dbReference type="Proteomes" id="UP000595917">
    <property type="component" value="Chromosome"/>
</dbReference>
<reference evidence="3" key="1">
    <citation type="submission" date="2021-01" db="EMBL/GenBank/DDBJ databases">
        <title>Description of Breznakiella homolactica.</title>
        <authorList>
            <person name="Song Y."/>
            <person name="Brune A."/>
        </authorList>
    </citation>
    <scope>NUCLEOTIDE SEQUENCE</scope>
    <source>
        <strain evidence="3">RmG30</strain>
    </source>
</reference>
<evidence type="ECO:0000259" key="2">
    <source>
        <dbReference type="Pfam" id="PF01979"/>
    </source>
</evidence>
<evidence type="ECO:0000313" key="4">
    <source>
        <dbReference type="Proteomes" id="UP000595917"/>
    </source>
</evidence>
<feature type="domain" description="Amidohydrolase-related" evidence="2">
    <location>
        <begin position="86"/>
        <end position="445"/>
    </location>
</feature>
<accession>A0A7T7XJL3</accession>
<dbReference type="InterPro" id="IPR051781">
    <property type="entry name" value="Metallo-dep_Hydrolase"/>
</dbReference>
<dbReference type="InterPro" id="IPR006680">
    <property type="entry name" value="Amidohydro-rel"/>
</dbReference>
<dbReference type="Pfam" id="PF01979">
    <property type="entry name" value="Amidohydro_1"/>
    <property type="match status" value="1"/>
</dbReference>